<dbReference type="InterPro" id="IPR051724">
    <property type="entry name" value="Actin_motor_Myosin"/>
</dbReference>
<dbReference type="Pfam" id="PF00063">
    <property type="entry name" value="Myosin_head"/>
    <property type="match status" value="1"/>
</dbReference>
<evidence type="ECO:0000256" key="5">
    <source>
        <dbReference type="PROSITE-ProRule" id="PRU00782"/>
    </source>
</evidence>
<dbReference type="GO" id="GO:0003774">
    <property type="term" value="F:cytoskeletal motor activity"/>
    <property type="evidence" value="ECO:0007669"/>
    <property type="project" value="InterPro"/>
</dbReference>
<dbReference type="PANTHER" id="PTHR46049">
    <property type="entry name" value="AGAP003327-PA"/>
    <property type="match status" value="1"/>
</dbReference>
<feature type="non-terminal residue" evidence="7">
    <location>
        <position position="109"/>
    </location>
</feature>
<keyword evidence="1" id="KW-0547">Nucleotide-binding</keyword>
<evidence type="ECO:0000256" key="3">
    <source>
        <dbReference type="ARBA" id="ARBA00023123"/>
    </source>
</evidence>
<dbReference type="GO" id="GO:0003779">
    <property type="term" value="F:actin binding"/>
    <property type="evidence" value="ECO:0007669"/>
    <property type="project" value="UniProtKB-KW"/>
</dbReference>
<dbReference type="PROSITE" id="PS51456">
    <property type="entry name" value="MYOSIN_MOTOR"/>
    <property type="match status" value="1"/>
</dbReference>
<dbReference type="GO" id="GO:0016459">
    <property type="term" value="C:myosin complex"/>
    <property type="evidence" value="ECO:0007669"/>
    <property type="project" value="UniProtKB-KW"/>
</dbReference>
<feature type="non-terminal residue" evidence="7">
    <location>
        <position position="1"/>
    </location>
</feature>
<keyword evidence="2" id="KW-0067">ATP-binding</keyword>
<dbReference type="SUPFAM" id="SSF52540">
    <property type="entry name" value="P-loop containing nucleoside triphosphate hydrolases"/>
    <property type="match status" value="1"/>
</dbReference>
<keyword evidence="4" id="KW-0505">Motor protein</keyword>
<proteinExistence type="inferred from homology"/>
<evidence type="ECO:0000259" key="6">
    <source>
        <dbReference type="PROSITE" id="PS51456"/>
    </source>
</evidence>
<dbReference type="InterPro" id="IPR027417">
    <property type="entry name" value="P-loop_NTPase"/>
</dbReference>
<dbReference type="PRINTS" id="PR00193">
    <property type="entry name" value="MYOSINHEAVY"/>
</dbReference>
<keyword evidence="5" id="KW-0009">Actin-binding</keyword>
<accession>A0A8X7WYU1</accession>
<organism evidence="7 8">
    <name type="scientific">Polypterus senegalus</name>
    <name type="common">Senegal bichir</name>
    <dbReference type="NCBI Taxonomy" id="55291"/>
    <lineage>
        <taxon>Eukaryota</taxon>
        <taxon>Metazoa</taxon>
        <taxon>Chordata</taxon>
        <taxon>Craniata</taxon>
        <taxon>Vertebrata</taxon>
        <taxon>Euteleostomi</taxon>
        <taxon>Actinopterygii</taxon>
        <taxon>Polypteriformes</taxon>
        <taxon>Polypteridae</taxon>
        <taxon>Polypterus</taxon>
    </lineage>
</organism>
<protein>
    <submittedName>
        <fullName evidence="7">MYO10 protein</fullName>
    </submittedName>
</protein>
<dbReference type="GO" id="GO:0005524">
    <property type="term" value="F:ATP binding"/>
    <property type="evidence" value="ECO:0007669"/>
    <property type="project" value="UniProtKB-KW"/>
</dbReference>
<evidence type="ECO:0000256" key="1">
    <source>
        <dbReference type="ARBA" id="ARBA00022741"/>
    </source>
</evidence>
<evidence type="ECO:0000313" key="7">
    <source>
        <dbReference type="EMBL" id="KAG2458050.1"/>
    </source>
</evidence>
<dbReference type="Proteomes" id="UP000886611">
    <property type="component" value="Unassembled WGS sequence"/>
</dbReference>
<reference evidence="7 8" key="1">
    <citation type="journal article" date="2021" name="Cell">
        <title>Tracing the genetic footprints of vertebrate landing in non-teleost ray-finned fishes.</title>
        <authorList>
            <person name="Bi X."/>
            <person name="Wang K."/>
            <person name="Yang L."/>
            <person name="Pan H."/>
            <person name="Jiang H."/>
            <person name="Wei Q."/>
            <person name="Fang M."/>
            <person name="Yu H."/>
            <person name="Zhu C."/>
            <person name="Cai Y."/>
            <person name="He Y."/>
            <person name="Gan X."/>
            <person name="Zeng H."/>
            <person name="Yu D."/>
            <person name="Zhu Y."/>
            <person name="Jiang H."/>
            <person name="Qiu Q."/>
            <person name="Yang H."/>
            <person name="Zhang Y.E."/>
            <person name="Wang W."/>
            <person name="Zhu M."/>
            <person name="He S."/>
            <person name="Zhang G."/>
        </authorList>
    </citation>
    <scope>NUCLEOTIDE SEQUENCE [LARGE SCALE GENOMIC DNA]</scope>
    <source>
        <strain evidence="7">Bchr_013</strain>
    </source>
</reference>
<dbReference type="Gene3D" id="3.40.850.10">
    <property type="entry name" value="Kinesin motor domain"/>
    <property type="match status" value="1"/>
</dbReference>
<dbReference type="PANTHER" id="PTHR46049:SF3">
    <property type="entry name" value="MYOSIN VIIA"/>
    <property type="match status" value="1"/>
</dbReference>
<comment type="caution">
    <text evidence="7">The sequence shown here is derived from an EMBL/GenBank/DDBJ whole genome shotgun (WGS) entry which is preliminary data.</text>
</comment>
<feature type="domain" description="Myosin motor" evidence="6">
    <location>
        <begin position="7"/>
        <end position="109"/>
    </location>
</feature>
<keyword evidence="3 5" id="KW-0518">Myosin</keyword>
<comment type="caution">
    <text evidence="5">Lacks conserved residue(s) required for the propagation of feature annotation.</text>
</comment>
<sequence>MHSTSTTGVEDMAVLNDLHEGAIMHNLFLRYQQDSIYTYIGSILASVNPYKSIPGLYDSHTVELYNKHNLGELAPHIFAIANECYRCLWKRLENQCVLISHPSIHFPTL</sequence>
<gene>
    <name evidence="7" type="primary">Myo10_1</name>
    <name evidence="7" type="ORF">GTO96_0017975</name>
</gene>
<evidence type="ECO:0000313" key="8">
    <source>
        <dbReference type="Proteomes" id="UP000886611"/>
    </source>
</evidence>
<comment type="similarity">
    <text evidence="5">Belongs to the TRAFAC class myosin-kinesin ATPase superfamily. Myosin family.</text>
</comment>
<dbReference type="AlphaFoldDB" id="A0A8X7WYU1"/>
<keyword evidence="8" id="KW-1185">Reference proteome</keyword>
<dbReference type="InterPro" id="IPR001609">
    <property type="entry name" value="Myosin_head_motor_dom-like"/>
</dbReference>
<dbReference type="InterPro" id="IPR036961">
    <property type="entry name" value="Kinesin_motor_dom_sf"/>
</dbReference>
<dbReference type="EMBL" id="JAATIS010007298">
    <property type="protein sequence ID" value="KAG2458050.1"/>
    <property type="molecule type" value="Genomic_DNA"/>
</dbReference>
<evidence type="ECO:0000256" key="4">
    <source>
        <dbReference type="ARBA" id="ARBA00023175"/>
    </source>
</evidence>
<name>A0A8X7WYU1_POLSE</name>
<evidence type="ECO:0000256" key="2">
    <source>
        <dbReference type="ARBA" id="ARBA00022840"/>
    </source>
</evidence>